<evidence type="ECO:0000256" key="11">
    <source>
        <dbReference type="ARBA" id="ARBA00023303"/>
    </source>
</evidence>
<comment type="function">
    <text evidence="12">Structural component of the gap junctions.</text>
</comment>
<evidence type="ECO:0000256" key="12">
    <source>
        <dbReference type="RuleBase" id="RU010713"/>
    </source>
</evidence>
<dbReference type="AlphaFoldDB" id="A0AAN8IQ73"/>
<evidence type="ECO:0000256" key="5">
    <source>
        <dbReference type="ARBA" id="ARBA00022692"/>
    </source>
</evidence>
<evidence type="ECO:0000256" key="2">
    <source>
        <dbReference type="ARBA" id="ARBA00004651"/>
    </source>
</evidence>
<dbReference type="GO" id="GO:0005886">
    <property type="term" value="C:plasma membrane"/>
    <property type="evidence" value="ECO:0007669"/>
    <property type="project" value="UniProtKB-SubCell"/>
</dbReference>
<dbReference type="InterPro" id="IPR000990">
    <property type="entry name" value="Innexin"/>
</dbReference>
<name>A0AAN8IQ73_TRICO</name>
<evidence type="ECO:0000256" key="4">
    <source>
        <dbReference type="ARBA" id="ARBA00022475"/>
    </source>
</evidence>
<comment type="subcellular location">
    <subcellularLocation>
        <location evidence="1">Cell junction</location>
        <location evidence="1">Gap junction</location>
    </subcellularLocation>
    <subcellularLocation>
        <location evidence="2 12">Cell membrane</location>
        <topology evidence="2 12">Multi-pass membrane protein</topology>
    </subcellularLocation>
</comment>
<dbReference type="PANTHER" id="PTHR11893">
    <property type="entry name" value="INNEXIN"/>
    <property type="match status" value="1"/>
</dbReference>
<keyword evidence="9 12" id="KW-0406">Ion transport</keyword>
<keyword evidence="8 12" id="KW-1133">Transmembrane helix</keyword>
<evidence type="ECO:0000256" key="6">
    <source>
        <dbReference type="ARBA" id="ARBA00022868"/>
    </source>
</evidence>
<dbReference type="PANTHER" id="PTHR11893:SF20">
    <property type="entry name" value="INNEXIN-3"/>
    <property type="match status" value="1"/>
</dbReference>
<dbReference type="EMBL" id="WIXE01010324">
    <property type="protein sequence ID" value="KAK5977657.1"/>
    <property type="molecule type" value="Genomic_DNA"/>
</dbReference>
<comment type="similarity">
    <text evidence="12">Belongs to the pannexin family.</text>
</comment>
<keyword evidence="15" id="KW-1185">Reference proteome</keyword>
<keyword evidence="3 12" id="KW-0813">Transport</keyword>
<keyword evidence="7" id="KW-0965">Cell junction</keyword>
<keyword evidence="10 12" id="KW-0472">Membrane</keyword>
<keyword evidence="4" id="KW-1003">Cell membrane</keyword>
<dbReference type="Proteomes" id="UP001331761">
    <property type="component" value="Unassembled WGS sequence"/>
</dbReference>
<feature type="region of interest" description="Disordered" evidence="13">
    <location>
        <begin position="202"/>
        <end position="224"/>
    </location>
</feature>
<dbReference type="GO" id="GO:0005243">
    <property type="term" value="F:gap junction channel activity"/>
    <property type="evidence" value="ECO:0007669"/>
    <property type="project" value="TreeGrafter"/>
</dbReference>
<accession>A0AAN8IQ73</accession>
<evidence type="ECO:0000256" key="9">
    <source>
        <dbReference type="ARBA" id="ARBA00023065"/>
    </source>
</evidence>
<evidence type="ECO:0000256" key="1">
    <source>
        <dbReference type="ARBA" id="ARBA00004610"/>
    </source>
</evidence>
<evidence type="ECO:0000256" key="3">
    <source>
        <dbReference type="ARBA" id="ARBA00022448"/>
    </source>
</evidence>
<gene>
    <name evidence="12" type="primary">inx</name>
    <name evidence="14" type="ORF">GCK32_009288</name>
</gene>
<protein>
    <recommendedName>
        <fullName evidence="12">Innexin</fullName>
    </recommendedName>
</protein>
<dbReference type="GO" id="GO:0034220">
    <property type="term" value="P:monoatomic ion transmembrane transport"/>
    <property type="evidence" value="ECO:0007669"/>
    <property type="project" value="UniProtKB-KW"/>
</dbReference>
<evidence type="ECO:0000256" key="13">
    <source>
        <dbReference type="SAM" id="MobiDB-lite"/>
    </source>
</evidence>
<keyword evidence="5 12" id="KW-0812">Transmembrane</keyword>
<keyword evidence="6" id="KW-0303">Gap junction</keyword>
<organism evidence="14 15">
    <name type="scientific">Trichostrongylus colubriformis</name>
    <name type="common">Black scour worm</name>
    <dbReference type="NCBI Taxonomy" id="6319"/>
    <lineage>
        <taxon>Eukaryota</taxon>
        <taxon>Metazoa</taxon>
        <taxon>Ecdysozoa</taxon>
        <taxon>Nematoda</taxon>
        <taxon>Chromadorea</taxon>
        <taxon>Rhabditida</taxon>
        <taxon>Rhabditina</taxon>
        <taxon>Rhabditomorpha</taxon>
        <taxon>Strongyloidea</taxon>
        <taxon>Trichostrongylidae</taxon>
        <taxon>Trichostrongylus</taxon>
    </lineage>
</organism>
<evidence type="ECO:0000313" key="14">
    <source>
        <dbReference type="EMBL" id="KAK5977657.1"/>
    </source>
</evidence>
<comment type="caution">
    <text evidence="12">Lacks conserved residue(s) required for the propagation of feature annotation.</text>
</comment>
<evidence type="ECO:0000256" key="7">
    <source>
        <dbReference type="ARBA" id="ARBA00022949"/>
    </source>
</evidence>
<comment type="caution">
    <text evidence="14">The sequence shown here is derived from an EMBL/GenBank/DDBJ whole genome shotgun (WGS) entry which is preliminary data.</text>
</comment>
<dbReference type="Pfam" id="PF00876">
    <property type="entry name" value="Innexin"/>
    <property type="match status" value="1"/>
</dbReference>
<evidence type="ECO:0000256" key="10">
    <source>
        <dbReference type="ARBA" id="ARBA00023136"/>
    </source>
</evidence>
<dbReference type="PRINTS" id="PR01262">
    <property type="entry name" value="INNEXIN"/>
</dbReference>
<dbReference type="PROSITE" id="PS51013">
    <property type="entry name" value="PANNEXIN"/>
    <property type="match status" value="1"/>
</dbReference>
<evidence type="ECO:0000313" key="15">
    <source>
        <dbReference type="Proteomes" id="UP001331761"/>
    </source>
</evidence>
<dbReference type="GO" id="GO:0005921">
    <property type="term" value="C:gap junction"/>
    <property type="evidence" value="ECO:0007669"/>
    <property type="project" value="UniProtKB-SubCell"/>
</dbReference>
<sequence>MTSNIVQGNEWKETEVFPRVIMCDFQIRRLANLQRHTVQCVIMMNMINEKLYLFLYFWMFFLLIATIVNFIYFAIVMAIPPLRSKLILFNIDTDRNRGMAQCELKRFVKECLHPDGVLLLQFVREHVGGRVAYDLVNKLFEQFSENDNSSNHSMKKQPLSSPIEKYTRPPHFLGFPARQSSNQGYFPVSSAPMLEDYMDHGTMRIGEKVDPQADHSSRRSPTDV</sequence>
<keyword evidence="11 12" id="KW-0407">Ion channel</keyword>
<feature type="transmembrane region" description="Helical" evidence="12">
    <location>
        <begin position="53"/>
        <end position="79"/>
    </location>
</feature>
<evidence type="ECO:0000256" key="8">
    <source>
        <dbReference type="ARBA" id="ARBA00022989"/>
    </source>
</evidence>
<proteinExistence type="inferred from homology"/>
<reference evidence="14 15" key="1">
    <citation type="submission" date="2019-10" db="EMBL/GenBank/DDBJ databases">
        <title>Assembly and Annotation for the nematode Trichostrongylus colubriformis.</title>
        <authorList>
            <person name="Martin J."/>
        </authorList>
    </citation>
    <scope>NUCLEOTIDE SEQUENCE [LARGE SCALE GENOMIC DNA]</scope>
    <source>
        <strain evidence="14">G859</strain>
        <tissue evidence="14">Whole worm</tissue>
    </source>
</reference>